<evidence type="ECO:0000259" key="2">
    <source>
        <dbReference type="PROSITE" id="PS50075"/>
    </source>
</evidence>
<gene>
    <name evidence="3" type="ORF">H5P30_16125</name>
</gene>
<dbReference type="InterPro" id="IPR013114">
    <property type="entry name" value="FabA_FabZ"/>
</dbReference>
<dbReference type="GO" id="GO:0016829">
    <property type="term" value="F:lyase activity"/>
    <property type="evidence" value="ECO:0007669"/>
    <property type="project" value="UniProtKB-KW"/>
</dbReference>
<organism evidence="3 4">
    <name type="scientific">Puniceicoccus vermicola</name>
    <dbReference type="NCBI Taxonomy" id="388746"/>
    <lineage>
        <taxon>Bacteria</taxon>
        <taxon>Pseudomonadati</taxon>
        <taxon>Verrucomicrobiota</taxon>
        <taxon>Opitutia</taxon>
        <taxon>Puniceicoccales</taxon>
        <taxon>Puniceicoccaceae</taxon>
        <taxon>Puniceicoccus</taxon>
    </lineage>
</organism>
<comment type="caution">
    <text evidence="3">The sequence shown here is derived from an EMBL/GenBank/DDBJ whole genome shotgun (WGS) entry which is preliminary data.</text>
</comment>
<dbReference type="RefSeq" id="WP_185693942.1">
    <property type="nucleotide sequence ID" value="NZ_JACHVA010000126.1"/>
</dbReference>
<evidence type="ECO:0000313" key="3">
    <source>
        <dbReference type="EMBL" id="MBC2603310.1"/>
    </source>
</evidence>
<proteinExistence type="predicted"/>
<dbReference type="Pfam" id="PF00550">
    <property type="entry name" value="PP-binding"/>
    <property type="match status" value="1"/>
</dbReference>
<evidence type="ECO:0000313" key="4">
    <source>
        <dbReference type="Proteomes" id="UP000525652"/>
    </source>
</evidence>
<dbReference type="SUPFAM" id="SSF54637">
    <property type="entry name" value="Thioesterase/thiol ester dehydrase-isomerase"/>
    <property type="match status" value="1"/>
</dbReference>
<accession>A0A7X1B0D8</accession>
<dbReference type="PANTHER" id="PTHR30272:SF1">
    <property type="entry name" value="3-HYDROXYACYL-[ACYL-CARRIER-PROTEIN] DEHYDRATASE"/>
    <property type="match status" value="1"/>
</dbReference>
<dbReference type="Gene3D" id="1.10.1200.10">
    <property type="entry name" value="ACP-like"/>
    <property type="match status" value="1"/>
</dbReference>
<feature type="domain" description="Carrier" evidence="2">
    <location>
        <begin position="39"/>
        <end position="118"/>
    </location>
</feature>
<keyword evidence="1" id="KW-0456">Lyase</keyword>
<dbReference type="Gene3D" id="3.10.129.10">
    <property type="entry name" value="Hotdog Thioesterase"/>
    <property type="match status" value="1"/>
</dbReference>
<protein>
    <submittedName>
        <fullName evidence="3">FabA-like domain protein</fullName>
    </submittedName>
</protein>
<dbReference type="CDD" id="cd01288">
    <property type="entry name" value="FabZ"/>
    <property type="match status" value="1"/>
</dbReference>
<dbReference type="InterPro" id="IPR036736">
    <property type="entry name" value="ACP-like_sf"/>
</dbReference>
<reference evidence="3 4" key="1">
    <citation type="submission" date="2020-07" db="EMBL/GenBank/DDBJ databases">
        <authorList>
            <person name="Feng X."/>
        </authorList>
    </citation>
    <scope>NUCLEOTIDE SEQUENCE [LARGE SCALE GENOMIC DNA]</scope>
    <source>
        <strain evidence="3 4">JCM14086</strain>
    </source>
</reference>
<dbReference type="AlphaFoldDB" id="A0A7X1B0D8"/>
<name>A0A7X1B0D8_9BACT</name>
<dbReference type="PANTHER" id="PTHR30272">
    <property type="entry name" value="3-HYDROXYACYL-[ACYL-CARRIER-PROTEIN] DEHYDRATASE"/>
    <property type="match status" value="1"/>
</dbReference>
<dbReference type="Proteomes" id="UP000525652">
    <property type="component" value="Unassembled WGS sequence"/>
</dbReference>
<dbReference type="PROSITE" id="PS50075">
    <property type="entry name" value="CARRIER"/>
    <property type="match status" value="1"/>
</dbReference>
<dbReference type="EMBL" id="JACHVA010000126">
    <property type="protein sequence ID" value="MBC2603310.1"/>
    <property type="molecule type" value="Genomic_DNA"/>
</dbReference>
<dbReference type="InterPro" id="IPR029069">
    <property type="entry name" value="HotDog_dom_sf"/>
</dbReference>
<sequence length="299" mass="33004">MATVTLSPEDTLKLKESLKRCPEGTFEAAVEYRENSNPKLIPVIVSGIIERFLEPEAKPLLHSGKTDIRLFEDLGIDSLTMMEIVILVEETLNISFDNNELRELRTFEDIQAYMDSKATGSPTPKRAASLGFEEIASVLPQQPPFLFLNRATVGEETAKGEYRVDGGEFFLEGHFKNNPVVPASIMIEALGQLAVLFLLKSEGKQVPPSVFSETVFFKSCDGVRCHRICRPGDLFTMEVKLKRIRRPIAIFEGLITVGNEKAAFAEEIALAFDCAKEKPCEEPAAAKVNGSAHASVHSS</sequence>
<evidence type="ECO:0000256" key="1">
    <source>
        <dbReference type="ARBA" id="ARBA00023239"/>
    </source>
</evidence>
<keyword evidence="4" id="KW-1185">Reference proteome</keyword>
<dbReference type="SUPFAM" id="SSF47336">
    <property type="entry name" value="ACP-like"/>
    <property type="match status" value="1"/>
</dbReference>
<dbReference type="Pfam" id="PF07977">
    <property type="entry name" value="FabA"/>
    <property type="match status" value="1"/>
</dbReference>
<dbReference type="InterPro" id="IPR009081">
    <property type="entry name" value="PP-bd_ACP"/>
</dbReference>